<sequence>MTIQAPVRRKLLYLMLFLMETKNVLVCSKTFKDIFGLTPHTLQTLQTKRKAGTVFTENDLNLIRAHIMPFPWHESHYSHKKSTPEFLSADLNMNHLFRAFKEKHQHSQILYRYYSSVFSRIFPNLNSLSLLWIRAINATITCSTTKNGKAEVSTNLEQHHMKADKIALLCMDLQKVVFVSILTHSSICITPNIVTSGVIVKKKLVIWCNICAAQNKNRILLMAIIYLVSKEFFESVELKYLVSGHSFTDCDHDFKVIEKRCKVSKPIVPKELEDMKSARINTPPLQVIPMATDDFIDFALLGSQYINTQSLVIIKTSHIKVEKKKPCIVNITNTFVFEEPSWTKSNVLKKRVSLNLLPA</sequence>
<dbReference type="Proteomes" id="UP001159363">
    <property type="component" value="Chromosome 2"/>
</dbReference>
<dbReference type="PANTHER" id="PTHR34415:SF1">
    <property type="entry name" value="INTEGRASE CATALYTIC DOMAIN-CONTAINING PROTEIN"/>
    <property type="match status" value="1"/>
</dbReference>
<gene>
    <name evidence="3" type="ORF">PR048_004971</name>
</gene>
<dbReference type="EMBL" id="JARBHB010000002">
    <property type="protein sequence ID" value="KAJ8892391.1"/>
    <property type="molecule type" value="Genomic_DNA"/>
</dbReference>
<name>A0ABQ9I6X8_9NEOP</name>
<comment type="caution">
    <text evidence="3">The sequence shown here is derived from an EMBL/GenBank/DDBJ whole genome shotgun (WGS) entry which is preliminary data.</text>
</comment>
<evidence type="ECO:0000259" key="2">
    <source>
        <dbReference type="Pfam" id="PF25273"/>
    </source>
</evidence>
<reference evidence="3 4" key="1">
    <citation type="submission" date="2023-02" db="EMBL/GenBank/DDBJ databases">
        <title>LHISI_Scaffold_Assembly.</title>
        <authorList>
            <person name="Stuart O.P."/>
            <person name="Cleave R."/>
            <person name="Magrath M.J.L."/>
            <person name="Mikheyev A.S."/>
        </authorList>
    </citation>
    <scope>NUCLEOTIDE SEQUENCE [LARGE SCALE GENOMIC DNA]</scope>
    <source>
        <strain evidence="3">Daus_M_001</strain>
        <tissue evidence="3">Leg muscle</tissue>
    </source>
</reference>
<feature type="signal peptide" evidence="1">
    <location>
        <begin position="1"/>
        <end position="26"/>
    </location>
</feature>
<organism evidence="3 4">
    <name type="scientific">Dryococelus australis</name>
    <dbReference type="NCBI Taxonomy" id="614101"/>
    <lineage>
        <taxon>Eukaryota</taxon>
        <taxon>Metazoa</taxon>
        <taxon>Ecdysozoa</taxon>
        <taxon>Arthropoda</taxon>
        <taxon>Hexapoda</taxon>
        <taxon>Insecta</taxon>
        <taxon>Pterygota</taxon>
        <taxon>Neoptera</taxon>
        <taxon>Polyneoptera</taxon>
        <taxon>Phasmatodea</taxon>
        <taxon>Verophasmatodea</taxon>
        <taxon>Anareolatae</taxon>
        <taxon>Phasmatidae</taxon>
        <taxon>Eurycanthinae</taxon>
        <taxon>Dryococelus</taxon>
    </lineage>
</organism>
<dbReference type="InterPro" id="IPR057191">
    <property type="entry name" value="DUF7869"/>
</dbReference>
<evidence type="ECO:0000313" key="3">
    <source>
        <dbReference type="EMBL" id="KAJ8892391.1"/>
    </source>
</evidence>
<keyword evidence="1" id="KW-0732">Signal</keyword>
<dbReference type="Pfam" id="PF25273">
    <property type="entry name" value="DUF7869"/>
    <property type="match status" value="1"/>
</dbReference>
<dbReference type="PANTHER" id="PTHR34415">
    <property type="entry name" value="INTEGRASE CATALYTIC DOMAIN-CONTAINING PROTEIN"/>
    <property type="match status" value="1"/>
</dbReference>
<keyword evidence="4" id="KW-1185">Reference proteome</keyword>
<feature type="domain" description="DUF7869" evidence="2">
    <location>
        <begin position="197"/>
        <end position="275"/>
    </location>
</feature>
<proteinExistence type="predicted"/>
<evidence type="ECO:0000313" key="4">
    <source>
        <dbReference type="Proteomes" id="UP001159363"/>
    </source>
</evidence>
<feature type="chain" id="PRO_5046970154" description="DUF7869 domain-containing protein" evidence="1">
    <location>
        <begin position="27"/>
        <end position="359"/>
    </location>
</feature>
<accession>A0ABQ9I6X8</accession>
<protein>
    <recommendedName>
        <fullName evidence="2">DUF7869 domain-containing protein</fullName>
    </recommendedName>
</protein>
<evidence type="ECO:0000256" key="1">
    <source>
        <dbReference type="SAM" id="SignalP"/>
    </source>
</evidence>